<name>A0A410MCG3_9BACI</name>
<gene>
    <name evidence="1" type="ORF">HLI_09050</name>
</gene>
<dbReference type="AlphaFoldDB" id="A0A410MCG3"/>
<evidence type="ECO:0000313" key="2">
    <source>
        <dbReference type="Proteomes" id="UP000287756"/>
    </source>
</evidence>
<sequence length="183" mass="21352">MIFVDESIPVGERLFNSLPDLYERSDIMRMLMDIRGDELGKIQDILDEILLQFSINTATWTIEWWEKEYGVNASYKNSLEERRSVVKAKMRKGDASHNILLKRVVDAYTNGQVETRFENGIIIVAFTSFYGVPSNLDDVRESVLRIIPAHLPFEFEFRYYFIDEVEKLTINEMEASTLDAFSF</sequence>
<organism evidence="1 2">
    <name type="scientific">Halobacillus litoralis</name>
    <dbReference type="NCBI Taxonomy" id="45668"/>
    <lineage>
        <taxon>Bacteria</taxon>
        <taxon>Bacillati</taxon>
        <taxon>Bacillota</taxon>
        <taxon>Bacilli</taxon>
        <taxon>Bacillales</taxon>
        <taxon>Bacillaceae</taxon>
        <taxon>Halobacillus</taxon>
    </lineage>
</organism>
<dbReference type="Proteomes" id="UP000287756">
    <property type="component" value="Chromosome"/>
</dbReference>
<protein>
    <submittedName>
        <fullName evidence="1">Uncharacterized protein</fullName>
    </submittedName>
</protein>
<dbReference type="Pfam" id="PF10076">
    <property type="entry name" value="Phage_Mu_Gp48"/>
    <property type="match status" value="1"/>
</dbReference>
<dbReference type="EMBL" id="CP026118">
    <property type="protein sequence ID" value="QAS52368.1"/>
    <property type="molecule type" value="Genomic_DNA"/>
</dbReference>
<reference evidence="1 2" key="1">
    <citation type="submission" date="2018-01" db="EMBL/GenBank/DDBJ databases">
        <title>The whole genome sequencing and assembly of Halobacillus litoralis ERB031 strain.</title>
        <authorList>
            <person name="Lee S.-J."/>
            <person name="Park M.-K."/>
            <person name="Kim J.-Y."/>
            <person name="Lee Y.-J."/>
            <person name="Yi H."/>
            <person name="Bahn Y.-S."/>
            <person name="Kim J.F."/>
            <person name="Lee D.-W."/>
        </authorList>
    </citation>
    <scope>NUCLEOTIDE SEQUENCE [LARGE SCALE GENOMIC DNA]</scope>
    <source>
        <strain evidence="1 2">ERB 031</strain>
    </source>
</reference>
<dbReference type="RefSeq" id="WP_128524655.1">
    <property type="nucleotide sequence ID" value="NZ_CP026118.1"/>
</dbReference>
<dbReference type="InterPro" id="IPR018755">
    <property type="entry name" value="Phage_Mu_Gp48"/>
</dbReference>
<dbReference type="KEGG" id="hli:HLI_09050"/>
<proteinExistence type="predicted"/>
<accession>A0A410MCG3</accession>
<evidence type="ECO:0000313" key="1">
    <source>
        <dbReference type="EMBL" id="QAS52368.1"/>
    </source>
</evidence>
<dbReference type="OrthoDB" id="1629754at2"/>